<dbReference type="PANTHER" id="PTHR48104:SF30">
    <property type="entry name" value="METACASPASE-1"/>
    <property type="match status" value="1"/>
</dbReference>
<accession>A0A1M7R0U6</accession>
<dbReference type="GO" id="GO:0006508">
    <property type="term" value="P:proteolysis"/>
    <property type="evidence" value="ECO:0007669"/>
    <property type="project" value="InterPro"/>
</dbReference>
<dbReference type="AlphaFoldDB" id="A0A1M7R0U6"/>
<sequence>MSATVYALLVGIDAYQGPRVRPLHGCKNDIASAQEFLARSTSSLRVETLRDGEATRDAVVDGIRTHLGAAGAGDTAVFWFSGHGSLAPVPAALRHLEPSGTSQTLVCADSRLPGVPDLQDYELATLLDRIAGNGVHVVVILDSCHSGGATRGEAVSERFAPPATEPPAPETLLDEVLAGTSRDGSAEVAERRRGNHVALTACQIHQTAAEYRRDGEFRGAFTTALLNAANAQGADATYRELMVAARCAIEDLVPNQHPLLYPHEHPIADRMFLGGAGRSPRSAIVMRYLRGRWEIDAGSCHGLTPPEADDPLLVGVVGVPAHEARVTRVGVVSSDVEPVGWQPDRGRQYPMALTRMPTPPAEVTVDGAREFTDRLAAAIRTGGPGGGASPYVRIAPGGTLHVRDDPPRILGQDGELLAPPVVTGDPVPTVLRELEHIARWRQIKKLVNVGSPLAGTVDVELIAAAPGVATAPLEGPALRPDADGVIRLRYAPDPPVVFIRLRNRSDRRLYCALLDLTDRYQIHPDLFPGDYLGPGQVGTAVDGRRVQFSLPPGRAATRTAQGRDWLLLLVSDQEFSSAAFRLGRLGEPAPDRSRGLPGLSGVLERLALTALHRDARRESPVAHDWTTSIVEVVTQA</sequence>
<dbReference type="GO" id="GO:0005737">
    <property type="term" value="C:cytoplasm"/>
    <property type="evidence" value="ECO:0007669"/>
    <property type="project" value="TreeGrafter"/>
</dbReference>
<gene>
    <name evidence="2" type="ORF">SAMN05443668_10641</name>
</gene>
<dbReference type="InterPro" id="IPR011600">
    <property type="entry name" value="Pept_C14_caspase"/>
</dbReference>
<dbReference type="SUPFAM" id="SSF52129">
    <property type="entry name" value="Caspase-like"/>
    <property type="match status" value="1"/>
</dbReference>
<dbReference type="InterPro" id="IPR050452">
    <property type="entry name" value="Metacaspase"/>
</dbReference>
<dbReference type="OrthoDB" id="8447555at2"/>
<dbReference type="RefSeq" id="WP_073259268.1">
    <property type="nucleotide sequence ID" value="NZ_FRCS01000006.1"/>
</dbReference>
<dbReference type="EMBL" id="FRCS01000006">
    <property type="protein sequence ID" value="SHN38287.1"/>
    <property type="molecule type" value="Genomic_DNA"/>
</dbReference>
<dbReference type="PANTHER" id="PTHR48104">
    <property type="entry name" value="METACASPASE-4"/>
    <property type="match status" value="1"/>
</dbReference>
<reference evidence="2 3" key="1">
    <citation type="submission" date="2016-11" db="EMBL/GenBank/DDBJ databases">
        <authorList>
            <person name="Jaros S."/>
            <person name="Januszkiewicz K."/>
            <person name="Wedrychowicz H."/>
        </authorList>
    </citation>
    <scope>NUCLEOTIDE SEQUENCE [LARGE SCALE GENOMIC DNA]</scope>
    <source>
        <strain evidence="2 3">DSM 46144</strain>
    </source>
</reference>
<evidence type="ECO:0000313" key="3">
    <source>
        <dbReference type="Proteomes" id="UP000184440"/>
    </source>
</evidence>
<proteinExistence type="predicted"/>
<dbReference type="InterPro" id="IPR029030">
    <property type="entry name" value="Caspase-like_dom_sf"/>
</dbReference>
<feature type="domain" description="Peptidase C14 caspase" evidence="1">
    <location>
        <begin position="6"/>
        <end position="258"/>
    </location>
</feature>
<keyword evidence="3" id="KW-1185">Reference proteome</keyword>
<dbReference type="Proteomes" id="UP000184440">
    <property type="component" value="Unassembled WGS sequence"/>
</dbReference>
<organism evidence="2 3">
    <name type="scientific">Cryptosporangium aurantiacum</name>
    <dbReference type="NCBI Taxonomy" id="134849"/>
    <lineage>
        <taxon>Bacteria</taxon>
        <taxon>Bacillati</taxon>
        <taxon>Actinomycetota</taxon>
        <taxon>Actinomycetes</taxon>
        <taxon>Cryptosporangiales</taxon>
        <taxon>Cryptosporangiaceae</taxon>
        <taxon>Cryptosporangium</taxon>
    </lineage>
</organism>
<name>A0A1M7R0U6_9ACTN</name>
<dbReference type="GO" id="GO:0004197">
    <property type="term" value="F:cysteine-type endopeptidase activity"/>
    <property type="evidence" value="ECO:0007669"/>
    <property type="project" value="InterPro"/>
</dbReference>
<evidence type="ECO:0000259" key="1">
    <source>
        <dbReference type="Pfam" id="PF00656"/>
    </source>
</evidence>
<dbReference type="Gene3D" id="3.40.50.1460">
    <property type="match status" value="1"/>
</dbReference>
<dbReference type="Pfam" id="PF00656">
    <property type="entry name" value="Peptidase_C14"/>
    <property type="match status" value="1"/>
</dbReference>
<dbReference type="STRING" id="134849.SAMN05443668_10641"/>
<evidence type="ECO:0000313" key="2">
    <source>
        <dbReference type="EMBL" id="SHN38287.1"/>
    </source>
</evidence>
<protein>
    <submittedName>
        <fullName evidence="2">Caspase domain-containing protein</fullName>
    </submittedName>
</protein>